<dbReference type="Gene3D" id="1.20.1270.60">
    <property type="entry name" value="Arfaptin homology (AH) domain/BAR domain"/>
    <property type="match status" value="1"/>
</dbReference>
<keyword evidence="2" id="KW-0863">Zinc-finger</keyword>
<dbReference type="Proteomes" id="UP000549394">
    <property type="component" value="Unassembled WGS sequence"/>
</dbReference>
<reference evidence="7 8" key="1">
    <citation type="submission" date="2020-08" db="EMBL/GenBank/DDBJ databases">
        <authorList>
            <person name="Hejnol A."/>
        </authorList>
    </citation>
    <scope>NUCLEOTIDE SEQUENCE [LARGE SCALE GENOMIC DNA]</scope>
</reference>
<dbReference type="InterPro" id="IPR054713">
    <property type="entry name" value="GMIP/FCHO2-like_FCH"/>
</dbReference>
<feature type="region of interest" description="Disordered" evidence="5">
    <location>
        <begin position="350"/>
        <end position="381"/>
    </location>
</feature>
<sequence>MSYNNCYFNLALPHNVKKEKLEELMQDCDSLASLLSTSVSSYVHKELDEFKEINRHKDSRYNSSEQIESPVEEASGKQLDEMVDKVKNGVDECFKRAKAWANYVKQLTKYVEQRCSCEMELARNVKKLAENYMVTLKTEEVEHTKALEDMCRQIKEHHFVSQMRDQVKYHEDKRKTYYNMWTKAIKSRKEAEETMIKLRNVYDRAHADMDRLKMQWGSISEQDEPKSKERAEKKYEEARTKVIEHENSYKQSIAEANSQVQQSYKTQKGIITALRQLLSEGDAKLREQSYKLFQSRKLVAESCPPQLAQNEEECKKYSVNSHYAEFIRDLCKNSEKIEFEPEPFKFEPYEGRRKHDVSDTDSISGSSSKSRESSPVSGSPRSHRLFEVSLNEYSNRYGCLVPPIVTKCIDFLESGDNLMKEGLYRVPGLVSKEKQLTKMFETHEVVEDLTDSGYHVVASVLKKYFRQLPEPLLMVRLYDDFIKISEKFPEPITLANDRLKESLRDVVKKLDKPHYETCATLMNHLYKVAEQESNHMDAFNLGVVFGPNLMGDRQRAANMQENQDRINRQNKVIHILIEFAPEVFKTKEKVELPFCNQVQTFIDSASQNDSDDGANRRNSYPSTLLNDSIDADDEGDAHQSAPSYDNISKDERSPHFV</sequence>
<evidence type="ECO:0000256" key="3">
    <source>
        <dbReference type="ARBA" id="ARBA00023054"/>
    </source>
</evidence>
<keyword evidence="8" id="KW-1185">Reference proteome</keyword>
<organism evidence="7 8">
    <name type="scientific">Dimorphilus gyrociliatus</name>
    <dbReference type="NCBI Taxonomy" id="2664684"/>
    <lineage>
        <taxon>Eukaryota</taxon>
        <taxon>Metazoa</taxon>
        <taxon>Spiralia</taxon>
        <taxon>Lophotrochozoa</taxon>
        <taxon>Annelida</taxon>
        <taxon>Polychaeta</taxon>
        <taxon>Polychaeta incertae sedis</taxon>
        <taxon>Dinophilidae</taxon>
        <taxon>Dimorphilus</taxon>
    </lineage>
</organism>
<dbReference type="SUPFAM" id="SSF103657">
    <property type="entry name" value="BAR/IMD domain-like"/>
    <property type="match status" value="1"/>
</dbReference>
<keyword evidence="3 4" id="KW-0175">Coiled coil</keyword>
<dbReference type="SUPFAM" id="SSF48350">
    <property type="entry name" value="GTPase activation domain, GAP"/>
    <property type="match status" value="1"/>
</dbReference>
<feature type="domain" description="Rho-GAP" evidence="6">
    <location>
        <begin position="388"/>
        <end position="584"/>
    </location>
</feature>
<protein>
    <submittedName>
        <fullName evidence="7">DgyrCDS1850</fullName>
    </submittedName>
</protein>
<keyword evidence="2" id="KW-0479">Metal-binding</keyword>
<dbReference type="PROSITE" id="PS50238">
    <property type="entry name" value="RHOGAP"/>
    <property type="match status" value="1"/>
</dbReference>
<feature type="compositionally biased region" description="Basic and acidic residues" evidence="5">
    <location>
        <begin position="647"/>
        <end position="657"/>
    </location>
</feature>
<dbReference type="AlphaFoldDB" id="A0A7I8VDN2"/>
<dbReference type="InterPro" id="IPR000198">
    <property type="entry name" value="RhoGAP_dom"/>
</dbReference>
<dbReference type="PANTHER" id="PTHR15228:SF25">
    <property type="entry name" value="F-BAR DOMAIN-CONTAINING PROTEIN"/>
    <property type="match status" value="1"/>
</dbReference>
<dbReference type="InterPro" id="IPR027267">
    <property type="entry name" value="AH/BAR_dom_sf"/>
</dbReference>
<dbReference type="Pfam" id="PF00620">
    <property type="entry name" value="RhoGAP"/>
    <property type="match status" value="1"/>
</dbReference>
<evidence type="ECO:0000259" key="6">
    <source>
        <dbReference type="PROSITE" id="PS50238"/>
    </source>
</evidence>
<evidence type="ECO:0000313" key="7">
    <source>
        <dbReference type="EMBL" id="CAD5112636.1"/>
    </source>
</evidence>
<dbReference type="InterPro" id="IPR051025">
    <property type="entry name" value="RhoGAP"/>
</dbReference>
<evidence type="ECO:0000313" key="8">
    <source>
        <dbReference type="Proteomes" id="UP000549394"/>
    </source>
</evidence>
<feature type="region of interest" description="Disordered" evidence="5">
    <location>
        <begin position="605"/>
        <end position="657"/>
    </location>
</feature>
<dbReference type="InterPro" id="IPR008936">
    <property type="entry name" value="Rho_GTPase_activation_prot"/>
</dbReference>
<dbReference type="GO" id="GO:0007165">
    <property type="term" value="P:signal transduction"/>
    <property type="evidence" value="ECO:0007669"/>
    <property type="project" value="InterPro"/>
</dbReference>
<comment type="caution">
    <text evidence="7">The sequence shown here is derived from an EMBL/GenBank/DDBJ whole genome shotgun (WGS) entry which is preliminary data.</text>
</comment>
<dbReference type="GO" id="GO:0008270">
    <property type="term" value="F:zinc ion binding"/>
    <property type="evidence" value="ECO:0007669"/>
    <property type="project" value="UniProtKB-KW"/>
</dbReference>
<feature type="compositionally biased region" description="Polar residues" evidence="5">
    <location>
        <begin position="616"/>
        <end position="626"/>
    </location>
</feature>
<evidence type="ECO:0000256" key="5">
    <source>
        <dbReference type="SAM" id="MobiDB-lite"/>
    </source>
</evidence>
<evidence type="ECO:0000256" key="2">
    <source>
        <dbReference type="ARBA" id="ARBA00022771"/>
    </source>
</evidence>
<proteinExistence type="predicted"/>
<dbReference type="EMBL" id="CAJFCJ010000002">
    <property type="protein sequence ID" value="CAD5112636.1"/>
    <property type="molecule type" value="Genomic_DNA"/>
</dbReference>
<feature type="compositionally biased region" description="Low complexity" evidence="5">
    <location>
        <begin position="360"/>
        <end position="380"/>
    </location>
</feature>
<dbReference type="CDD" id="cd00159">
    <property type="entry name" value="RhoGAP"/>
    <property type="match status" value="1"/>
</dbReference>
<dbReference type="OrthoDB" id="6281275at2759"/>
<dbReference type="GO" id="GO:0051056">
    <property type="term" value="P:regulation of small GTPase mediated signal transduction"/>
    <property type="evidence" value="ECO:0007669"/>
    <property type="project" value="UniProtKB-ARBA"/>
</dbReference>
<accession>A0A7I8VDN2</accession>
<keyword evidence="2" id="KW-0862">Zinc</keyword>
<dbReference type="Pfam" id="PF22699">
    <property type="entry name" value="GMIP-like_FCH"/>
    <property type="match status" value="1"/>
</dbReference>
<evidence type="ECO:0000256" key="1">
    <source>
        <dbReference type="ARBA" id="ARBA00022468"/>
    </source>
</evidence>
<dbReference type="GO" id="GO:0005096">
    <property type="term" value="F:GTPase activator activity"/>
    <property type="evidence" value="ECO:0007669"/>
    <property type="project" value="UniProtKB-KW"/>
</dbReference>
<name>A0A7I8VDN2_9ANNE</name>
<evidence type="ECO:0000256" key="4">
    <source>
        <dbReference type="SAM" id="Coils"/>
    </source>
</evidence>
<keyword evidence="1" id="KW-0343">GTPase activation</keyword>
<gene>
    <name evidence="7" type="ORF">DGYR_LOCUS1745</name>
</gene>
<dbReference type="PANTHER" id="PTHR15228">
    <property type="entry name" value="SPERMATHECAL PHYSIOLOGY VARIANT"/>
    <property type="match status" value="1"/>
</dbReference>
<dbReference type="Gene3D" id="1.10.555.10">
    <property type="entry name" value="Rho GTPase activation protein"/>
    <property type="match status" value="1"/>
</dbReference>
<feature type="coiled-coil region" evidence="4">
    <location>
        <begin position="188"/>
        <end position="248"/>
    </location>
</feature>
<dbReference type="SMART" id="SM00324">
    <property type="entry name" value="RhoGAP"/>
    <property type="match status" value="1"/>
</dbReference>